<evidence type="ECO:0000256" key="2">
    <source>
        <dbReference type="ARBA" id="ARBA00005028"/>
    </source>
</evidence>
<dbReference type="InterPro" id="IPR011013">
    <property type="entry name" value="Gal_mutarotase_sf_dom"/>
</dbReference>
<feature type="binding site" evidence="11">
    <location>
        <begin position="183"/>
        <end position="185"/>
    </location>
    <ligand>
        <name>beta-D-galactose</name>
        <dbReference type="ChEBI" id="CHEBI:27667"/>
    </ligand>
</feature>
<evidence type="ECO:0000256" key="5">
    <source>
        <dbReference type="ARBA" id="ARBA00014165"/>
    </source>
</evidence>
<dbReference type="NCBIfam" id="NF008277">
    <property type="entry name" value="PRK11055.1"/>
    <property type="match status" value="1"/>
</dbReference>
<proteinExistence type="inferred from homology"/>
<name>A0A4R1KGI9_9GAMM</name>
<dbReference type="AlphaFoldDB" id="A0A4R1KGI9"/>
<comment type="caution">
    <text evidence="12">The sequence shown here is derived from an EMBL/GenBank/DDBJ whole genome shotgun (WGS) entry which is preliminary data.</text>
</comment>
<comment type="similarity">
    <text evidence="3 8">Belongs to the aldose epimerase family.</text>
</comment>
<keyword evidence="7 8" id="KW-0119">Carbohydrate metabolism</keyword>
<evidence type="ECO:0000256" key="4">
    <source>
        <dbReference type="ARBA" id="ARBA00013185"/>
    </source>
</evidence>
<keyword evidence="13" id="KW-1185">Reference proteome</keyword>
<evidence type="ECO:0000256" key="1">
    <source>
        <dbReference type="ARBA" id="ARBA00001614"/>
    </source>
</evidence>
<feature type="binding site" evidence="10">
    <location>
        <position position="253"/>
    </location>
    <ligand>
        <name>beta-D-galactose</name>
        <dbReference type="ChEBI" id="CHEBI:27667"/>
    </ligand>
</feature>
<evidence type="ECO:0000256" key="11">
    <source>
        <dbReference type="PIRSR" id="PIRSR005096-3"/>
    </source>
</evidence>
<dbReference type="Pfam" id="PF01263">
    <property type="entry name" value="Aldose_epim"/>
    <property type="match status" value="1"/>
</dbReference>
<dbReference type="GO" id="GO:0006006">
    <property type="term" value="P:glucose metabolic process"/>
    <property type="evidence" value="ECO:0007669"/>
    <property type="project" value="TreeGrafter"/>
</dbReference>
<feature type="binding site" evidence="11">
    <location>
        <begin position="85"/>
        <end position="86"/>
    </location>
    <ligand>
        <name>beta-D-galactose</name>
        <dbReference type="ChEBI" id="CHEBI:27667"/>
    </ligand>
</feature>
<gene>
    <name evidence="12" type="ORF">EV690_0052</name>
</gene>
<evidence type="ECO:0000256" key="9">
    <source>
        <dbReference type="PIRSR" id="PIRSR005096-1"/>
    </source>
</evidence>
<dbReference type="OrthoDB" id="9779408at2"/>
<dbReference type="GO" id="GO:0005737">
    <property type="term" value="C:cytoplasm"/>
    <property type="evidence" value="ECO:0007669"/>
    <property type="project" value="TreeGrafter"/>
</dbReference>
<evidence type="ECO:0000256" key="6">
    <source>
        <dbReference type="ARBA" id="ARBA00023235"/>
    </source>
</evidence>
<dbReference type="EC" id="5.1.3.3" evidence="4 8"/>
<evidence type="ECO:0000313" key="12">
    <source>
        <dbReference type="EMBL" id="TCK63938.1"/>
    </source>
</evidence>
<evidence type="ECO:0000256" key="10">
    <source>
        <dbReference type="PIRSR" id="PIRSR005096-2"/>
    </source>
</evidence>
<dbReference type="InterPro" id="IPR018052">
    <property type="entry name" value="Ald1_epimerase_CS"/>
</dbReference>
<dbReference type="GO" id="GO:0004034">
    <property type="term" value="F:aldose 1-epimerase activity"/>
    <property type="evidence" value="ECO:0007669"/>
    <property type="project" value="UniProtKB-EC"/>
</dbReference>
<dbReference type="GO" id="GO:0030246">
    <property type="term" value="F:carbohydrate binding"/>
    <property type="evidence" value="ECO:0007669"/>
    <property type="project" value="InterPro"/>
</dbReference>
<accession>A0A4R1KGI9</accession>
<dbReference type="InterPro" id="IPR014718">
    <property type="entry name" value="GH-type_carb-bd"/>
</dbReference>
<dbReference type="InterPro" id="IPR047215">
    <property type="entry name" value="Galactose_mutarotase-like"/>
</dbReference>
<dbReference type="SUPFAM" id="SSF74650">
    <property type="entry name" value="Galactose mutarotase-like"/>
    <property type="match status" value="1"/>
</dbReference>
<evidence type="ECO:0000256" key="3">
    <source>
        <dbReference type="ARBA" id="ARBA00006206"/>
    </source>
</evidence>
<dbReference type="PIRSF" id="PIRSF005096">
    <property type="entry name" value="GALM"/>
    <property type="match status" value="1"/>
</dbReference>
<protein>
    <recommendedName>
        <fullName evidence="5 8">Aldose 1-epimerase</fullName>
        <ecNumber evidence="4 8">5.1.3.3</ecNumber>
    </recommendedName>
</protein>
<sequence length="350" mass="39238">MAQRADISVTWERWQATPDGQTARLFHLTNRRGTRLTVSDWGATLTSFKLAMPNDNLRQLVLGCDTLEDYLQSPYLGATVGRYANRIRGAKFSVDGQQYKLIANEGENCLHGGEIGFAHQLWDAEIIESIPAVRFTLHSPDGDEGFPGNAIVTVTYTLSEDNNIRIDYEATVDKACPFNLTNHSYFNLDGVAGDVGNHVAQINANQYLPVDSESLPDGSPVSVEQTAFDFRTAKAFNQDWRKIVSDQRYRGFDHCFILDQNDGSQPVAQVRSGDEQVVLSLYTTSPAVQLYTGQYLEGTRGHNELVYQNRDGFCLETQYMPDQPNSDCAEECIVRPERPFKHSTTFAFHC</sequence>
<comment type="catalytic activity">
    <reaction evidence="1 8">
        <text>alpha-D-glucose = beta-D-glucose</text>
        <dbReference type="Rhea" id="RHEA:10264"/>
        <dbReference type="ChEBI" id="CHEBI:15903"/>
        <dbReference type="ChEBI" id="CHEBI:17925"/>
        <dbReference type="EC" id="5.1.3.3"/>
    </reaction>
</comment>
<evidence type="ECO:0000256" key="8">
    <source>
        <dbReference type="PIRNR" id="PIRNR005096"/>
    </source>
</evidence>
<evidence type="ECO:0000313" key="13">
    <source>
        <dbReference type="Proteomes" id="UP000295565"/>
    </source>
</evidence>
<dbReference type="PROSITE" id="PS00545">
    <property type="entry name" value="ALDOSE_1_EPIMERASE"/>
    <property type="match status" value="1"/>
</dbReference>
<dbReference type="UniPathway" id="UPA00242"/>
<dbReference type="InterPro" id="IPR008183">
    <property type="entry name" value="Aldose_1/G6P_1-epimerase"/>
</dbReference>
<feature type="active site" description="Proton donor" evidence="9">
    <location>
        <position position="183"/>
    </location>
</feature>
<reference evidence="12 13" key="1">
    <citation type="submission" date="2019-03" db="EMBL/GenBank/DDBJ databases">
        <title>Genomic Encyclopedia of Type Strains, Phase IV (KMG-IV): sequencing the most valuable type-strain genomes for metagenomic binning, comparative biology and taxonomic classification.</title>
        <authorList>
            <person name="Goeker M."/>
        </authorList>
    </citation>
    <scope>NUCLEOTIDE SEQUENCE [LARGE SCALE GENOMIC DNA]</scope>
    <source>
        <strain evidence="12 13">DSM 18577</strain>
    </source>
</reference>
<dbReference type="Proteomes" id="UP000295565">
    <property type="component" value="Unassembled WGS sequence"/>
</dbReference>
<comment type="pathway">
    <text evidence="2 8">Carbohydrate metabolism; hexose metabolism.</text>
</comment>
<keyword evidence="6 8" id="KW-0413">Isomerase</keyword>
<dbReference type="GO" id="GO:0033499">
    <property type="term" value="P:galactose catabolic process via UDP-galactose, Leloir pathway"/>
    <property type="evidence" value="ECO:0007669"/>
    <property type="project" value="TreeGrafter"/>
</dbReference>
<dbReference type="Gene3D" id="2.70.98.10">
    <property type="match status" value="1"/>
</dbReference>
<dbReference type="InterPro" id="IPR015443">
    <property type="entry name" value="Aldose_1-epimerase"/>
</dbReference>
<dbReference type="CDD" id="cd09019">
    <property type="entry name" value="galactose_mutarotase_like"/>
    <property type="match status" value="1"/>
</dbReference>
<evidence type="ECO:0000256" key="7">
    <source>
        <dbReference type="ARBA" id="ARBA00023277"/>
    </source>
</evidence>
<dbReference type="PANTHER" id="PTHR10091:SF0">
    <property type="entry name" value="GALACTOSE MUTAROTASE"/>
    <property type="match status" value="1"/>
</dbReference>
<feature type="active site" description="Proton acceptor" evidence="9">
    <location>
        <position position="316"/>
    </location>
</feature>
<organism evidence="12 13">
    <name type="scientific">Celerinatantimonas diazotrophica</name>
    <dbReference type="NCBI Taxonomy" id="412034"/>
    <lineage>
        <taxon>Bacteria</taxon>
        <taxon>Pseudomonadati</taxon>
        <taxon>Pseudomonadota</taxon>
        <taxon>Gammaproteobacteria</taxon>
        <taxon>Celerinatantimonadaceae</taxon>
        <taxon>Celerinatantimonas</taxon>
    </lineage>
</organism>
<dbReference type="RefSeq" id="WP_131910940.1">
    <property type="nucleotide sequence ID" value="NZ_OU594967.1"/>
</dbReference>
<dbReference type="PANTHER" id="PTHR10091">
    <property type="entry name" value="ALDOSE-1-EPIMERASE"/>
    <property type="match status" value="1"/>
</dbReference>
<dbReference type="EMBL" id="SMGD01000001">
    <property type="protein sequence ID" value="TCK63938.1"/>
    <property type="molecule type" value="Genomic_DNA"/>
</dbReference>